<evidence type="ECO:0000256" key="5">
    <source>
        <dbReference type="ARBA" id="ARBA00022490"/>
    </source>
</evidence>
<evidence type="ECO:0000256" key="3">
    <source>
        <dbReference type="ARBA" id="ARBA00011738"/>
    </source>
</evidence>
<dbReference type="Pfam" id="PF01895">
    <property type="entry name" value="PhoU"/>
    <property type="match status" value="2"/>
</dbReference>
<feature type="domain" description="PhoU" evidence="9">
    <location>
        <begin position="20"/>
        <end position="108"/>
    </location>
</feature>
<dbReference type="GO" id="GO:0005737">
    <property type="term" value="C:cytoplasm"/>
    <property type="evidence" value="ECO:0007669"/>
    <property type="project" value="UniProtKB-SubCell"/>
</dbReference>
<evidence type="ECO:0000256" key="8">
    <source>
        <dbReference type="PIRNR" id="PIRNR003107"/>
    </source>
</evidence>
<dbReference type="FunCoup" id="A0A3M0CY24">
    <property type="interactions" value="428"/>
</dbReference>
<dbReference type="PIRSF" id="PIRSF003107">
    <property type="entry name" value="PhoU"/>
    <property type="match status" value="1"/>
</dbReference>
<proteinExistence type="inferred from homology"/>
<keyword evidence="5 8" id="KW-0963">Cytoplasm</keyword>
<name>A0A3M0CY24_9PROT</name>
<dbReference type="InterPro" id="IPR028366">
    <property type="entry name" value="PhoU"/>
</dbReference>
<comment type="subunit">
    <text evidence="3 8">Homodimer.</text>
</comment>
<dbReference type="GO" id="GO:0045936">
    <property type="term" value="P:negative regulation of phosphate metabolic process"/>
    <property type="evidence" value="ECO:0007669"/>
    <property type="project" value="InterPro"/>
</dbReference>
<dbReference type="AlphaFoldDB" id="A0A3M0CY24"/>
<comment type="function">
    <text evidence="7 8">Plays a role in the regulation of phosphate uptake.</text>
</comment>
<evidence type="ECO:0000256" key="6">
    <source>
        <dbReference type="ARBA" id="ARBA00022592"/>
    </source>
</evidence>
<protein>
    <recommendedName>
        <fullName evidence="8">Phosphate-specific transport system accessory protein PhoU</fullName>
    </recommendedName>
</protein>
<organism evidence="10 11">
    <name type="scientific">Eilatimonas milleporae</name>
    <dbReference type="NCBI Taxonomy" id="911205"/>
    <lineage>
        <taxon>Bacteria</taxon>
        <taxon>Pseudomonadati</taxon>
        <taxon>Pseudomonadota</taxon>
        <taxon>Alphaproteobacteria</taxon>
        <taxon>Kordiimonadales</taxon>
        <taxon>Kordiimonadaceae</taxon>
        <taxon>Eilatimonas</taxon>
    </lineage>
</organism>
<comment type="caution">
    <text evidence="10">The sequence shown here is derived from an EMBL/GenBank/DDBJ whole genome shotgun (WGS) entry which is preliminary data.</text>
</comment>
<dbReference type="SUPFAM" id="SSF109755">
    <property type="entry name" value="PhoU-like"/>
    <property type="match status" value="1"/>
</dbReference>
<dbReference type="Proteomes" id="UP000271227">
    <property type="component" value="Unassembled WGS sequence"/>
</dbReference>
<sequence>MTEHIVRSYDTELKELRSIVSRMGGMAEEQLADAMKALNELDINLANTIRKQDHHIDDLELKAEQASMSMFARRAPVADDLREVVSVLKMTTMIERMGDYAKNIARRTIAIAEDGAVELPETMQRMAQDARHMIQDVIDAYVHRDPDAAVEVWEHDETLDNMHNAAYRQIIAAMMENPSQINALTHLLMIAKNLERIGDQATNVAEHVYYAITGLQLEDTRPKGDATSDGGADV</sequence>
<dbReference type="InterPro" id="IPR026022">
    <property type="entry name" value="PhoU_dom"/>
</dbReference>
<dbReference type="InParanoid" id="A0A3M0CY24"/>
<keyword evidence="6 8" id="KW-0592">Phosphate transport</keyword>
<dbReference type="InterPro" id="IPR038078">
    <property type="entry name" value="PhoU-like_sf"/>
</dbReference>
<evidence type="ECO:0000313" key="10">
    <source>
        <dbReference type="EMBL" id="RMB08913.1"/>
    </source>
</evidence>
<evidence type="ECO:0000313" key="11">
    <source>
        <dbReference type="Proteomes" id="UP000271227"/>
    </source>
</evidence>
<comment type="subcellular location">
    <subcellularLocation>
        <location evidence="1 8">Cytoplasm</location>
    </subcellularLocation>
</comment>
<gene>
    <name evidence="10" type="ORF">BXY39_1560</name>
</gene>
<dbReference type="EMBL" id="REFR01000010">
    <property type="protein sequence ID" value="RMB08913.1"/>
    <property type="molecule type" value="Genomic_DNA"/>
</dbReference>
<keyword evidence="11" id="KW-1185">Reference proteome</keyword>
<accession>A0A3M0CY24</accession>
<dbReference type="OrthoDB" id="9814256at2"/>
<dbReference type="RefSeq" id="WP_121938230.1">
    <property type="nucleotide sequence ID" value="NZ_REFR01000010.1"/>
</dbReference>
<evidence type="ECO:0000256" key="2">
    <source>
        <dbReference type="ARBA" id="ARBA00008107"/>
    </source>
</evidence>
<evidence type="ECO:0000256" key="1">
    <source>
        <dbReference type="ARBA" id="ARBA00004496"/>
    </source>
</evidence>
<dbReference type="PANTHER" id="PTHR42930">
    <property type="entry name" value="PHOSPHATE-SPECIFIC TRANSPORT SYSTEM ACCESSORY PROTEIN PHOU"/>
    <property type="match status" value="1"/>
</dbReference>
<comment type="similarity">
    <text evidence="2 8">Belongs to the PhoU family.</text>
</comment>
<reference evidence="10 11" key="1">
    <citation type="submission" date="2018-10" db="EMBL/GenBank/DDBJ databases">
        <title>Genomic Encyclopedia of Archaeal and Bacterial Type Strains, Phase II (KMG-II): from individual species to whole genera.</title>
        <authorList>
            <person name="Goeker M."/>
        </authorList>
    </citation>
    <scope>NUCLEOTIDE SEQUENCE [LARGE SCALE GENOMIC DNA]</scope>
    <source>
        <strain evidence="10 11">DSM 25217</strain>
    </source>
</reference>
<keyword evidence="4 8" id="KW-0813">Transport</keyword>
<evidence type="ECO:0000259" key="9">
    <source>
        <dbReference type="Pfam" id="PF01895"/>
    </source>
</evidence>
<dbReference type="GO" id="GO:0030643">
    <property type="term" value="P:intracellular phosphate ion homeostasis"/>
    <property type="evidence" value="ECO:0007669"/>
    <property type="project" value="InterPro"/>
</dbReference>
<dbReference type="GO" id="GO:0006817">
    <property type="term" value="P:phosphate ion transport"/>
    <property type="evidence" value="ECO:0007669"/>
    <property type="project" value="UniProtKB-KW"/>
</dbReference>
<feature type="domain" description="PhoU" evidence="9">
    <location>
        <begin position="124"/>
        <end position="208"/>
    </location>
</feature>
<evidence type="ECO:0000256" key="4">
    <source>
        <dbReference type="ARBA" id="ARBA00022448"/>
    </source>
</evidence>
<dbReference type="PANTHER" id="PTHR42930:SF3">
    <property type="entry name" value="PHOSPHATE-SPECIFIC TRANSPORT SYSTEM ACCESSORY PROTEIN PHOU"/>
    <property type="match status" value="1"/>
</dbReference>
<evidence type="ECO:0000256" key="7">
    <source>
        <dbReference type="ARBA" id="ARBA00056181"/>
    </source>
</evidence>
<dbReference type="Gene3D" id="1.20.58.220">
    <property type="entry name" value="Phosphate transport system protein phou homolog 2, domain 2"/>
    <property type="match status" value="2"/>
</dbReference>
<dbReference type="NCBIfam" id="TIGR02135">
    <property type="entry name" value="phoU_full"/>
    <property type="match status" value="1"/>
</dbReference>
<dbReference type="FunFam" id="1.20.58.220:FF:000004">
    <property type="entry name" value="Phosphate-specific transport system accessory protein PhoU"/>
    <property type="match status" value="1"/>
</dbReference>